<reference evidence="2 3" key="1">
    <citation type="submission" date="2023-03" db="EMBL/GenBank/DDBJ databases">
        <title>High recombination rates correlate with genetic variation in Cardiocondyla obscurior ants.</title>
        <authorList>
            <person name="Errbii M."/>
        </authorList>
    </citation>
    <scope>NUCLEOTIDE SEQUENCE [LARGE SCALE GENOMIC DNA]</scope>
    <source>
        <strain evidence="2">Alpha-2009</strain>
        <tissue evidence="2">Whole body</tissue>
    </source>
</reference>
<comment type="caution">
    <text evidence="2">The sequence shown here is derived from an EMBL/GenBank/DDBJ whole genome shotgun (WGS) entry which is preliminary data.</text>
</comment>
<protein>
    <recommendedName>
        <fullName evidence="4">Secreted protein</fullName>
    </recommendedName>
</protein>
<proteinExistence type="predicted"/>
<evidence type="ECO:0000313" key="2">
    <source>
        <dbReference type="EMBL" id="KAL0132033.1"/>
    </source>
</evidence>
<keyword evidence="1" id="KW-0732">Signal</keyword>
<evidence type="ECO:0000256" key="1">
    <source>
        <dbReference type="SAM" id="SignalP"/>
    </source>
</evidence>
<dbReference type="EMBL" id="JADYXP020000001">
    <property type="protein sequence ID" value="KAL0132033.1"/>
    <property type="molecule type" value="Genomic_DNA"/>
</dbReference>
<sequence length="91" mass="10467">MLVLIRLFAVLIGDLLIAPTAARSMTFRKKNTIRLQTVNSRENSTAYIACLRKYNTNPVYYPLVISSSTNEIYMSVFRKHVLIWTYGKPPL</sequence>
<dbReference type="Proteomes" id="UP001430953">
    <property type="component" value="Unassembled WGS sequence"/>
</dbReference>
<evidence type="ECO:0000313" key="3">
    <source>
        <dbReference type="Proteomes" id="UP001430953"/>
    </source>
</evidence>
<gene>
    <name evidence="2" type="ORF">PUN28_000066</name>
</gene>
<accession>A0AAW2GXY9</accession>
<organism evidence="2 3">
    <name type="scientific">Cardiocondyla obscurior</name>
    <dbReference type="NCBI Taxonomy" id="286306"/>
    <lineage>
        <taxon>Eukaryota</taxon>
        <taxon>Metazoa</taxon>
        <taxon>Ecdysozoa</taxon>
        <taxon>Arthropoda</taxon>
        <taxon>Hexapoda</taxon>
        <taxon>Insecta</taxon>
        <taxon>Pterygota</taxon>
        <taxon>Neoptera</taxon>
        <taxon>Endopterygota</taxon>
        <taxon>Hymenoptera</taxon>
        <taxon>Apocrita</taxon>
        <taxon>Aculeata</taxon>
        <taxon>Formicoidea</taxon>
        <taxon>Formicidae</taxon>
        <taxon>Myrmicinae</taxon>
        <taxon>Cardiocondyla</taxon>
    </lineage>
</organism>
<keyword evidence="3" id="KW-1185">Reference proteome</keyword>
<evidence type="ECO:0008006" key="4">
    <source>
        <dbReference type="Google" id="ProtNLM"/>
    </source>
</evidence>
<feature type="chain" id="PRO_5043340673" description="Secreted protein" evidence="1">
    <location>
        <begin position="23"/>
        <end position="91"/>
    </location>
</feature>
<feature type="signal peptide" evidence="1">
    <location>
        <begin position="1"/>
        <end position="22"/>
    </location>
</feature>
<dbReference type="AlphaFoldDB" id="A0AAW2GXY9"/>
<name>A0AAW2GXY9_9HYME</name>